<dbReference type="Proteomes" id="UP000605986">
    <property type="component" value="Unassembled WGS sequence"/>
</dbReference>
<keyword evidence="2" id="KW-1185">Reference proteome</keyword>
<protein>
    <submittedName>
        <fullName evidence="1">Uncharacterized protein</fullName>
    </submittedName>
</protein>
<dbReference type="EMBL" id="JAADJG010000473">
    <property type="protein sequence ID" value="KAF4446132.1"/>
    <property type="molecule type" value="Genomic_DNA"/>
</dbReference>
<name>A0A8H4P2J7_9HYPO</name>
<accession>A0A8H4P2J7</accession>
<organism evidence="1 2">
    <name type="scientific">Fusarium austroafricanum</name>
    <dbReference type="NCBI Taxonomy" id="2364996"/>
    <lineage>
        <taxon>Eukaryota</taxon>
        <taxon>Fungi</taxon>
        <taxon>Dikarya</taxon>
        <taxon>Ascomycota</taxon>
        <taxon>Pezizomycotina</taxon>
        <taxon>Sordariomycetes</taxon>
        <taxon>Hypocreomycetidae</taxon>
        <taxon>Hypocreales</taxon>
        <taxon>Nectriaceae</taxon>
        <taxon>Fusarium</taxon>
        <taxon>Fusarium concolor species complex</taxon>
    </lineage>
</organism>
<dbReference type="AlphaFoldDB" id="A0A8H4P2J7"/>
<gene>
    <name evidence="1" type="ORF">F53441_10195</name>
</gene>
<evidence type="ECO:0000313" key="1">
    <source>
        <dbReference type="EMBL" id="KAF4446132.1"/>
    </source>
</evidence>
<proteinExistence type="predicted"/>
<comment type="caution">
    <text evidence="1">The sequence shown here is derived from an EMBL/GenBank/DDBJ whole genome shotgun (WGS) entry which is preliminary data.</text>
</comment>
<evidence type="ECO:0000313" key="2">
    <source>
        <dbReference type="Proteomes" id="UP000605986"/>
    </source>
</evidence>
<dbReference type="OrthoDB" id="5296964at2759"/>
<sequence>MSLRRLSTRAKLIRRVSSAPELPFQPLELTIGVRKPLDMEDGPSHWILILAERNAVYGTWFDPIGGPRLSKHWEVLIEQGQLNSLTVDHLYYVAEVPARHKRKVMASARKVAGKFCQAWIVDVIGDLEEQGVVPPGTQRRIIDKVEGDPYADVAPKTGRQNFMLGCFTG</sequence>
<reference evidence="1" key="1">
    <citation type="submission" date="2020-01" db="EMBL/GenBank/DDBJ databases">
        <title>Identification and distribution of gene clusters putatively required for synthesis of sphingolipid metabolism inhibitors in phylogenetically diverse species of the filamentous fungus Fusarium.</title>
        <authorList>
            <person name="Kim H.-S."/>
            <person name="Busman M."/>
            <person name="Brown D.W."/>
            <person name="Divon H."/>
            <person name="Uhlig S."/>
            <person name="Proctor R.H."/>
        </authorList>
    </citation>
    <scope>NUCLEOTIDE SEQUENCE</scope>
    <source>
        <strain evidence="1">NRRL 53441</strain>
    </source>
</reference>